<sequence>MVIGGDKPTLTFEAALAKGQKILSYLDSKDVQFTGRLESISTLSYKDAHVSPDTLPAVQHWSDIAYLQCKTIDHLGIQDEPLLYVLRYNIQNRGTVDVMSNVLGVCAELRLVTRGGGTGRPYWPGLTFPMCSETAQALFGTPNGSGIGWLSAQHKSESELGQKVIDEVTLFFVHEQDDYALTPGRFWEHPCLLVHVKDVEASEVEQLAPELAIINR</sequence>
<name>A0A9P4HAX0_9PLEO</name>
<protein>
    <submittedName>
        <fullName evidence="1">Uncharacterized protein</fullName>
    </submittedName>
</protein>
<dbReference type="Proteomes" id="UP000799777">
    <property type="component" value="Unassembled WGS sequence"/>
</dbReference>
<comment type="caution">
    <text evidence="1">The sequence shown here is derived from an EMBL/GenBank/DDBJ whole genome shotgun (WGS) entry which is preliminary data.</text>
</comment>
<reference evidence="1" key="1">
    <citation type="journal article" date="2020" name="Stud. Mycol.">
        <title>101 Dothideomycetes genomes: a test case for predicting lifestyles and emergence of pathogens.</title>
        <authorList>
            <person name="Haridas S."/>
            <person name="Albert R."/>
            <person name="Binder M."/>
            <person name="Bloem J."/>
            <person name="Labutti K."/>
            <person name="Salamov A."/>
            <person name="Andreopoulos B."/>
            <person name="Baker S."/>
            <person name="Barry K."/>
            <person name="Bills G."/>
            <person name="Bluhm B."/>
            <person name="Cannon C."/>
            <person name="Castanera R."/>
            <person name="Culley D."/>
            <person name="Daum C."/>
            <person name="Ezra D."/>
            <person name="Gonzalez J."/>
            <person name="Henrissat B."/>
            <person name="Kuo A."/>
            <person name="Liang C."/>
            <person name="Lipzen A."/>
            <person name="Lutzoni F."/>
            <person name="Magnuson J."/>
            <person name="Mondo S."/>
            <person name="Nolan M."/>
            <person name="Ohm R."/>
            <person name="Pangilinan J."/>
            <person name="Park H.-J."/>
            <person name="Ramirez L."/>
            <person name="Alfaro M."/>
            <person name="Sun H."/>
            <person name="Tritt A."/>
            <person name="Yoshinaga Y."/>
            <person name="Zwiers L.-H."/>
            <person name="Turgeon B."/>
            <person name="Goodwin S."/>
            <person name="Spatafora J."/>
            <person name="Crous P."/>
            <person name="Grigoriev I."/>
        </authorList>
    </citation>
    <scope>NUCLEOTIDE SEQUENCE</scope>
    <source>
        <strain evidence="1">CBS 110217</strain>
    </source>
</reference>
<organism evidence="1 2">
    <name type="scientific">Setomelanomma holmii</name>
    <dbReference type="NCBI Taxonomy" id="210430"/>
    <lineage>
        <taxon>Eukaryota</taxon>
        <taxon>Fungi</taxon>
        <taxon>Dikarya</taxon>
        <taxon>Ascomycota</taxon>
        <taxon>Pezizomycotina</taxon>
        <taxon>Dothideomycetes</taxon>
        <taxon>Pleosporomycetidae</taxon>
        <taxon>Pleosporales</taxon>
        <taxon>Pleosporineae</taxon>
        <taxon>Phaeosphaeriaceae</taxon>
        <taxon>Setomelanomma</taxon>
    </lineage>
</organism>
<proteinExistence type="predicted"/>
<dbReference type="EMBL" id="ML978187">
    <property type="protein sequence ID" value="KAF2030702.1"/>
    <property type="molecule type" value="Genomic_DNA"/>
</dbReference>
<gene>
    <name evidence="1" type="ORF">EK21DRAFT_111578</name>
</gene>
<evidence type="ECO:0000313" key="1">
    <source>
        <dbReference type="EMBL" id="KAF2030702.1"/>
    </source>
</evidence>
<dbReference type="OrthoDB" id="5337308at2759"/>
<dbReference type="AlphaFoldDB" id="A0A9P4HAX0"/>
<accession>A0A9P4HAX0</accession>
<keyword evidence="2" id="KW-1185">Reference proteome</keyword>
<evidence type="ECO:0000313" key="2">
    <source>
        <dbReference type="Proteomes" id="UP000799777"/>
    </source>
</evidence>